<keyword evidence="4 5" id="KW-0472">Membrane</keyword>
<evidence type="ECO:0000256" key="3">
    <source>
        <dbReference type="ARBA" id="ARBA00022989"/>
    </source>
</evidence>
<evidence type="ECO:0000256" key="2">
    <source>
        <dbReference type="ARBA" id="ARBA00022692"/>
    </source>
</evidence>
<feature type="signal peptide" evidence="6">
    <location>
        <begin position="1"/>
        <end position="32"/>
    </location>
</feature>
<dbReference type="SUPFAM" id="SSF144091">
    <property type="entry name" value="Rhomboid-like"/>
    <property type="match status" value="1"/>
</dbReference>
<dbReference type="OrthoDB" id="418595at2759"/>
<keyword evidence="3 5" id="KW-1133">Transmembrane helix</keyword>
<dbReference type="PANTHER" id="PTHR43731">
    <property type="entry name" value="RHOMBOID PROTEASE"/>
    <property type="match status" value="1"/>
</dbReference>
<dbReference type="Proteomes" id="UP001165065">
    <property type="component" value="Unassembled WGS sequence"/>
</dbReference>
<dbReference type="InterPro" id="IPR035952">
    <property type="entry name" value="Rhomboid-like_sf"/>
</dbReference>
<feature type="transmembrane region" description="Helical" evidence="5">
    <location>
        <begin position="124"/>
        <end position="143"/>
    </location>
</feature>
<keyword evidence="6" id="KW-0732">Signal</keyword>
<dbReference type="Pfam" id="PF01694">
    <property type="entry name" value="Rhomboid"/>
    <property type="match status" value="1"/>
</dbReference>
<evidence type="ECO:0000313" key="9">
    <source>
        <dbReference type="Proteomes" id="UP001165065"/>
    </source>
</evidence>
<evidence type="ECO:0000256" key="4">
    <source>
        <dbReference type="ARBA" id="ARBA00023136"/>
    </source>
</evidence>
<feature type="domain" description="Peptidase S54 rhomboid" evidence="7">
    <location>
        <begin position="55"/>
        <end position="198"/>
    </location>
</feature>
<reference evidence="9" key="1">
    <citation type="journal article" date="2023" name="Commun. Biol.">
        <title>Genome analysis of Parmales, the sister group of diatoms, reveals the evolutionary specialization of diatoms from phago-mixotrophs to photoautotrophs.</title>
        <authorList>
            <person name="Ban H."/>
            <person name="Sato S."/>
            <person name="Yoshikawa S."/>
            <person name="Yamada K."/>
            <person name="Nakamura Y."/>
            <person name="Ichinomiya M."/>
            <person name="Sato N."/>
            <person name="Blanc-Mathieu R."/>
            <person name="Endo H."/>
            <person name="Kuwata A."/>
            <person name="Ogata H."/>
        </authorList>
    </citation>
    <scope>NUCLEOTIDE SEQUENCE [LARGE SCALE GENOMIC DNA]</scope>
</reference>
<gene>
    <name evidence="8" type="ORF">TrCOL_g7165</name>
</gene>
<evidence type="ECO:0000313" key="8">
    <source>
        <dbReference type="EMBL" id="GMI37078.1"/>
    </source>
</evidence>
<sequence length="249" mass="26894">MTQRSKFRTPSGSLTSLSKILLATAAAFSAQAVSPPFTDFFTRSTPALLRRPTENCYRLLSSGFLHGSVSHILMNTFSLTQIGPEVESCFNPRRFTALYLSSIIGGNIISHNAAVRRYPGTAPFGLGASGGVFGLLGGYYVFLRLNRSYFSSPGVDIGLESLRRTAAINAVGGIMVKGIDNYAHLGGAVTGAAYAYFWGPRLRRDGVGRLLDVPRFDELRGKFRNGWGCKGGEGTLKIKRGPRLPSYIG</sequence>
<proteinExistence type="predicted"/>
<accession>A0A9W7G9K0</accession>
<feature type="chain" id="PRO_5040877188" description="Peptidase S54 rhomboid domain-containing protein" evidence="6">
    <location>
        <begin position="33"/>
        <end position="249"/>
    </location>
</feature>
<keyword evidence="9" id="KW-1185">Reference proteome</keyword>
<dbReference type="InterPro" id="IPR050925">
    <property type="entry name" value="Rhomboid_protease_S54"/>
</dbReference>
<dbReference type="PANTHER" id="PTHR43731:SF26">
    <property type="entry name" value="RHOMBOID-LIKE PROTEIN 10, CHLOROPLASTIC"/>
    <property type="match status" value="1"/>
</dbReference>
<dbReference type="EMBL" id="BRYA01000071">
    <property type="protein sequence ID" value="GMI37078.1"/>
    <property type="molecule type" value="Genomic_DNA"/>
</dbReference>
<organism evidence="8 9">
    <name type="scientific">Triparma columacea</name>
    <dbReference type="NCBI Taxonomy" id="722753"/>
    <lineage>
        <taxon>Eukaryota</taxon>
        <taxon>Sar</taxon>
        <taxon>Stramenopiles</taxon>
        <taxon>Ochrophyta</taxon>
        <taxon>Bolidophyceae</taxon>
        <taxon>Parmales</taxon>
        <taxon>Triparmaceae</taxon>
        <taxon>Triparma</taxon>
    </lineage>
</organism>
<evidence type="ECO:0000259" key="7">
    <source>
        <dbReference type="Pfam" id="PF01694"/>
    </source>
</evidence>
<dbReference type="InterPro" id="IPR022764">
    <property type="entry name" value="Peptidase_S54_rhomboid_dom"/>
</dbReference>
<comment type="subcellular location">
    <subcellularLocation>
        <location evidence="1">Membrane</location>
        <topology evidence="1">Multi-pass membrane protein</topology>
    </subcellularLocation>
</comment>
<protein>
    <recommendedName>
        <fullName evidence="7">Peptidase S54 rhomboid domain-containing protein</fullName>
    </recommendedName>
</protein>
<dbReference type="GO" id="GO:0016020">
    <property type="term" value="C:membrane"/>
    <property type="evidence" value="ECO:0007669"/>
    <property type="project" value="UniProtKB-SubCell"/>
</dbReference>
<evidence type="ECO:0000256" key="1">
    <source>
        <dbReference type="ARBA" id="ARBA00004141"/>
    </source>
</evidence>
<dbReference type="Gene3D" id="1.20.1540.10">
    <property type="entry name" value="Rhomboid-like"/>
    <property type="match status" value="1"/>
</dbReference>
<dbReference type="GO" id="GO:0004252">
    <property type="term" value="F:serine-type endopeptidase activity"/>
    <property type="evidence" value="ECO:0007669"/>
    <property type="project" value="InterPro"/>
</dbReference>
<evidence type="ECO:0000256" key="6">
    <source>
        <dbReference type="SAM" id="SignalP"/>
    </source>
</evidence>
<keyword evidence="2 5" id="KW-0812">Transmembrane</keyword>
<comment type="caution">
    <text evidence="8">The sequence shown here is derived from an EMBL/GenBank/DDBJ whole genome shotgun (WGS) entry which is preliminary data.</text>
</comment>
<name>A0A9W7G9K0_9STRA</name>
<evidence type="ECO:0000256" key="5">
    <source>
        <dbReference type="SAM" id="Phobius"/>
    </source>
</evidence>
<dbReference type="AlphaFoldDB" id="A0A9W7G9K0"/>